<gene>
    <name evidence="1" type="ORF">B0F87_10467</name>
</gene>
<comment type="caution">
    <text evidence="1">The sequence shown here is derived from an EMBL/GenBank/DDBJ whole genome shotgun (WGS) entry which is preliminary data.</text>
</comment>
<dbReference type="Proteomes" id="UP000240010">
    <property type="component" value="Unassembled WGS sequence"/>
</dbReference>
<evidence type="ECO:0000313" key="1">
    <source>
        <dbReference type="EMBL" id="PPK75977.1"/>
    </source>
</evidence>
<dbReference type="RefSeq" id="WP_104428492.1">
    <property type="nucleotide sequence ID" value="NZ_PTIZ01000004.1"/>
</dbReference>
<accession>A0A2S6HES9</accession>
<proteinExistence type="predicted"/>
<organism evidence="1 2">
    <name type="scientific">Methylobacter tundripaludum</name>
    <dbReference type="NCBI Taxonomy" id="173365"/>
    <lineage>
        <taxon>Bacteria</taxon>
        <taxon>Pseudomonadati</taxon>
        <taxon>Pseudomonadota</taxon>
        <taxon>Gammaproteobacteria</taxon>
        <taxon>Methylococcales</taxon>
        <taxon>Methylococcaceae</taxon>
        <taxon>Methylobacter</taxon>
    </lineage>
</organism>
<evidence type="ECO:0008006" key="3">
    <source>
        <dbReference type="Google" id="ProtNLM"/>
    </source>
</evidence>
<dbReference type="InterPro" id="IPR021327">
    <property type="entry name" value="DUF2934"/>
</dbReference>
<dbReference type="AlphaFoldDB" id="A0A2S6HES9"/>
<reference evidence="1 2" key="1">
    <citation type="submission" date="2018-02" db="EMBL/GenBank/DDBJ databases">
        <title>Subsurface microbial communities from deep shales in Ohio and West Virginia, USA.</title>
        <authorList>
            <person name="Wrighton K."/>
        </authorList>
    </citation>
    <scope>NUCLEOTIDE SEQUENCE [LARGE SCALE GENOMIC DNA]</scope>
    <source>
        <strain evidence="1 2">OWC-DMM</strain>
    </source>
</reference>
<sequence>MLSHAVKPINRHQWIAEAAYYKALARKFEPGKELTDWLEAETDYYRMLVALYMSILEEDGPMTILSLRQLAEFIGIQNPEDILSEIELVGTIQNATGHNPCFRSEINMLCEEMECPWRAECRKLVSAWY</sequence>
<evidence type="ECO:0000313" key="2">
    <source>
        <dbReference type="Proteomes" id="UP000240010"/>
    </source>
</evidence>
<protein>
    <recommendedName>
        <fullName evidence="3">DUF2934 domain-containing protein</fullName>
    </recommendedName>
</protein>
<dbReference type="EMBL" id="PTIZ01000004">
    <property type="protein sequence ID" value="PPK75977.1"/>
    <property type="molecule type" value="Genomic_DNA"/>
</dbReference>
<name>A0A2S6HES9_9GAMM</name>
<dbReference type="Pfam" id="PF11154">
    <property type="entry name" value="DUF2934"/>
    <property type="match status" value="1"/>
</dbReference>